<dbReference type="HOGENOM" id="CLU_876375_0_0_11"/>
<gene>
    <name evidence="1" type="ORF">CGLY_02815</name>
</gene>
<accession>X5E8L1</accession>
<dbReference type="AlphaFoldDB" id="X5E8L1"/>
<name>X5E8L1_9CORY</name>
<dbReference type="Proteomes" id="UP000023703">
    <property type="component" value="Chromosome"/>
</dbReference>
<organism evidence="1 2">
    <name type="scientific">Corynebacterium glyciniphilum AJ 3170</name>
    <dbReference type="NCBI Taxonomy" id="1404245"/>
    <lineage>
        <taxon>Bacteria</taxon>
        <taxon>Bacillati</taxon>
        <taxon>Actinomycetota</taxon>
        <taxon>Actinomycetes</taxon>
        <taxon>Mycobacteriales</taxon>
        <taxon>Corynebacteriaceae</taxon>
        <taxon>Corynebacterium</taxon>
    </lineage>
</organism>
<proteinExistence type="predicted"/>
<evidence type="ECO:0000313" key="1">
    <source>
        <dbReference type="EMBL" id="AHW63011.1"/>
    </source>
</evidence>
<protein>
    <submittedName>
        <fullName evidence="1">Uncharacterized protein</fullName>
    </submittedName>
</protein>
<sequence>MSGRYSSGDRRQKGASPVLLMLDDPGLVDEVAMIVTVTGRRIVREDETTNLPGLVVVTDSLDPHVPETAGGRSSVRIIRVSGTPVVGSDTLQIPEAANQLAAAIGCHDPLDIAVAGVVGGAGASVFSAALAGAAADPGPDGTDGPGQALLVDDDPLSRAGQLRLLLGAERDGEDGPGDSEVTWVQDVGVVESRRSSGVSCAALPSRPVVRDCGRRDLSALPETVTTRVLVVPQTVPAVVAARHIVAVCGQIHVVLRELPRSGLTWNQTLSLLGRAPTVTWEDDPFLTVDVDRGDFRTTGSAAGTAGTAALRLLEEIR</sequence>
<dbReference type="STRING" id="1404245.CGLY_02815"/>
<reference evidence="1 2" key="1">
    <citation type="journal article" date="2015" name="Int. J. Syst. Evol. Microbiol.">
        <title>Revisiting Corynebacterium glyciniphilum (ex Kubota et al., 1972) sp. nov., nom. rev., isolated from putrefied banana.</title>
        <authorList>
            <person name="Al-Dilaimi A."/>
            <person name="Bednarz H."/>
            <person name="Lomker A."/>
            <person name="Niehaus K."/>
            <person name="Kalinowski J."/>
            <person name="Ruckert C."/>
        </authorList>
    </citation>
    <scope>NUCLEOTIDE SEQUENCE [LARGE SCALE GENOMIC DNA]</scope>
    <source>
        <strain evidence="1">AJ 3170</strain>
    </source>
</reference>
<keyword evidence="2" id="KW-1185">Reference proteome</keyword>
<dbReference type="eggNOG" id="ENOG5031PGR">
    <property type="taxonomic scope" value="Bacteria"/>
</dbReference>
<dbReference type="EMBL" id="CP006842">
    <property type="protein sequence ID" value="AHW63011.1"/>
    <property type="molecule type" value="Genomic_DNA"/>
</dbReference>
<dbReference type="KEGG" id="cgy:CGLY_02815"/>
<evidence type="ECO:0000313" key="2">
    <source>
        <dbReference type="Proteomes" id="UP000023703"/>
    </source>
</evidence>